<comment type="caution">
    <text evidence="1">The sequence shown here is derived from an EMBL/GenBank/DDBJ whole genome shotgun (WGS) entry which is preliminary data.</text>
</comment>
<name>S7VGK0_9BACT</name>
<dbReference type="Proteomes" id="UP000014974">
    <property type="component" value="Unassembled WGS sequence"/>
</dbReference>
<proteinExistence type="predicted"/>
<dbReference type="SUPFAM" id="SSF52540">
    <property type="entry name" value="P-loop containing nucleoside triphosphate hydrolases"/>
    <property type="match status" value="1"/>
</dbReference>
<evidence type="ECO:0000313" key="2">
    <source>
        <dbReference type="Proteomes" id="UP000014974"/>
    </source>
</evidence>
<organism evidence="1 2">
    <name type="scientific">Cyclobacterium qasimii M12-11B</name>
    <dbReference type="NCBI Taxonomy" id="641524"/>
    <lineage>
        <taxon>Bacteria</taxon>
        <taxon>Pseudomonadati</taxon>
        <taxon>Bacteroidota</taxon>
        <taxon>Cytophagia</taxon>
        <taxon>Cytophagales</taxon>
        <taxon>Cyclobacteriaceae</taxon>
        <taxon>Cyclobacterium</taxon>
    </lineage>
</organism>
<evidence type="ECO:0000313" key="1">
    <source>
        <dbReference type="EMBL" id="EPR68647.1"/>
    </source>
</evidence>
<evidence type="ECO:0008006" key="3">
    <source>
        <dbReference type="Google" id="ProtNLM"/>
    </source>
</evidence>
<dbReference type="STRING" id="641524.ADICYQ_2344"/>
<dbReference type="InterPro" id="IPR027417">
    <property type="entry name" value="P-loop_NTPase"/>
</dbReference>
<dbReference type="AlphaFoldDB" id="S7VGK0"/>
<gene>
    <name evidence="1" type="ORF">ADICYQ_2344</name>
</gene>
<dbReference type="PATRIC" id="fig|641524.5.peg.2321"/>
<protein>
    <recommendedName>
        <fullName evidence="3">Uridine kinase</fullName>
    </recommendedName>
</protein>
<accession>S7VGK0</accession>
<dbReference type="Gene3D" id="3.40.50.300">
    <property type="entry name" value="P-loop containing nucleotide triphosphate hydrolases"/>
    <property type="match status" value="1"/>
</dbReference>
<dbReference type="EMBL" id="ATNM01000096">
    <property type="protein sequence ID" value="EPR68647.1"/>
    <property type="molecule type" value="Genomic_DNA"/>
</dbReference>
<dbReference type="eggNOG" id="COG0572">
    <property type="taxonomic scope" value="Bacteria"/>
</dbReference>
<reference evidence="1 2" key="1">
    <citation type="journal article" date="2013" name="Genome Announc.">
        <title>Draft Genome Sequence of Cyclobacterium qasimii Strain M12-11BT, Isolated from Arctic Marine Sediment.</title>
        <authorList>
            <person name="Shivaji S."/>
            <person name="Ara S."/>
            <person name="Singh A."/>
            <person name="Kumar Pinnaka A."/>
        </authorList>
    </citation>
    <scope>NUCLEOTIDE SEQUENCE [LARGE SCALE GENOMIC DNA]</scope>
    <source>
        <strain evidence="1 2">M12-11B</strain>
    </source>
</reference>
<sequence length="37" mass="3932">MTKPFIIGITGGSASGKTHFLDKLLHSFEPGQVCLIS</sequence>